<keyword evidence="17" id="KW-0464">Manganese</keyword>
<keyword evidence="18" id="KW-0511">Multifunctional enzyme</keyword>
<dbReference type="InterPro" id="IPR014146">
    <property type="entry name" value="LigD_ligase_dom"/>
</dbReference>
<evidence type="ECO:0000256" key="12">
    <source>
        <dbReference type="ARBA" id="ARBA00022840"/>
    </source>
</evidence>
<dbReference type="InterPro" id="IPR033649">
    <property type="entry name" value="MtLigD_Pol-like"/>
</dbReference>
<comment type="caution">
    <text evidence="25">The sequence shown here is derived from an EMBL/GenBank/DDBJ whole genome shotgun (WGS) entry which is preliminary data.</text>
</comment>
<dbReference type="NCBIfam" id="NF007210">
    <property type="entry name" value="PRK09632.1"/>
    <property type="match status" value="1"/>
</dbReference>
<evidence type="ECO:0000256" key="21">
    <source>
        <dbReference type="ARBA" id="ARBA00049981"/>
    </source>
</evidence>
<keyword evidence="13" id="KW-0239">DNA-directed DNA polymerase</keyword>
<dbReference type="CDD" id="cd07906">
    <property type="entry name" value="Adenylation_DNA_ligase_LigD_LigC"/>
    <property type="match status" value="1"/>
</dbReference>
<evidence type="ECO:0000256" key="1">
    <source>
        <dbReference type="ARBA" id="ARBA00001936"/>
    </source>
</evidence>
<dbReference type="GO" id="GO:0003910">
    <property type="term" value="F:DNA ligase (ATP) activity"/>
    <property type="evidence" value="ECO:0007669"/>
    <property type="project" value="UniProtKB-EC"/>
</dbReference>
<evidence type="ECO:0000313" key="25">
    <source>
        <dbReference type="EMBL" id="MDO7881649.1"/>
    </source>
</evidence>
<evidence type="ECO:0000256" key="2">
    <source>
        <dbReference type="ARBA" id="ARBA00012727"/>
    </source>
</evidence>
<keyword evidence="12" id="KW-0067">ATP-binding</keyword>
<dbReference type="InterPro" id="IPR014144">
    <property type="entry name" value="LigD_PE_domain"/>
</dbReference>
<dbReference type="PANTHER" id="PTHR42705:SF2">
    <property type="entry name" value="BIFUNCTIONAL NON-HOMOLOGOUS END JOINING PROTEIN LIGD"/>
    <property type="match status" value="1"/>
</dbReference>
<evidence type="ECO:0000256" key="22">
    <source>
        <dbReference type="ARBA" id="ARBA00049990"/>
    </source>
</evidence>
<evidence type="ECO:0000256" key="17">
    <source>
        <dbReference type="ARBA" id="ARBA00023211"/>
    </source>
</evidence>
<keyword evidence="16" id="KW-0234">DNA repair</keyword>
<proteinExistence type="inferred from homology"/>
<dbReference type="InterPro" id="IPR012310">
    <property type="entry name" value="DNA_ligase_ATP-dep_cent"/>
</dbReference>
<dbReference type="Pfam" id="PF04679">
    <property type="entry name" value="DNA_ligase_A_C"/>
    <property type="match status" value="1"/>
</dbReference>
<keyword evidence="5" id="KW-0548">Nucleotidyltransferase</keyword>
<evidence type="ECO:0000256" key="10">
    <source>
        <dbReference type="ARBA" id="ARBA00022801"/>
    </source>
</evidence>
<keyword evidence="11" id="KW-0269">Exonuclease</keyword>
<dbReference type="Gene3D" id="3.30.470.30">
    <property type="entry name" value="DNA ligase/mRNA capping enzyme"/>
    <property type="match status" value="1"/>
</dbReference>
<feature type="region of interest" description="Disordered" evidence="23">
    <location>
        <begin position="802"/>
        <end position="826"/>
    </location>
</feature>
<keyword evidence="6" id="KW-0540">Nuclease</keyword>
<dbReference type="PANTHER" id="PTHR42705">
    <property type="entry name" value="BIFUNCTIONAL NON-HOMOLOGOUS END JOINING PROTEIN LIGD"/>
    <property type="match status" value="1"/>
</dbReference>
<evidence type="ECO:0000256" key="4">
    <source>
        <dbReference type="ARBA" id="ARBA00022679"/>
    </source>
</evidence>
<evidence type="ECO:0000259" key="24">
    <source>
        <dbReference type="PROSITE" id="PS50160"/>
    </source>
</evidence>
<evidence type="ECO:0000256" key="14">
    <source>
        <dbReference type="ARBA" id="ARBA00023125"/>
    </source>
</evidence>
<keyword evidence="14" id="KW-0238">DNA-binding</keyword>
<dbReference type="EC" id="6.5.1.1" evidence="2"/>
<dbReference type="Pfam" id="PF21686">
    <property type="entry name" value="LigD_Prim-Pol"/>
    <property type="match status" value="1"/>
</dbReference>
<keyword evidence="3 25" id="KW-0436">Ligase</keyword>
<feature type="region of interest" description="Disordered" evidence="23">
    <location>
        <begin position="330"/>
        <end position="353"/>
    </location>
</feature>
<dbReference type="NCBIfam" id="TIGR02778">
    <property type="entry name" value="ligD_pol"/>
    <property type="match status" value="1"/>
</dbReference>
<evidence type="ECO:0000256" key="7">
    <source>
        <dbReference type="ARBA" id="ARBA00022723"/>
    </source>
</evidence>
<accession>A0ABT9BM21</accession>
<feature type="compositionally biased region" description="Basic and acidic residues" evidence="23">
    <location>
        <begin position="481"/>
        <end position="492"/>
    </location>
</feature>
<dbReference type="NCBIfam" id="TIGR02779">
    <property type="entry name" value="NHEJ_ligase_lig"/>
    <property type="match status" value="1"/>
</dbReference>
<comment type="similarity">
    <text evidence="22">In the N-terminal section; belongs to the LigD polymerase family.</text>
</comment>
<dbReference type="InterPro" id="IPR012309">
    <property type="entry name" value="DNA_ligase_ATP-dep_C"/>
</dbReference>
<dbReference type="Pfam" id="PF01068">
    <property type="entry name" value="DNA_ligase_A_M"/>
    <property type="match status" value="1"/>
</dbReference>
<dbReference type="NCBIfam" id="TIGR02777">
    <property type="entry name" value="LigD_PE_dom"/>
    <property type="match status" value="1"/>
</dbReference>
<evidence type="ECO:0000256" key="13">
    <source>
        <dbReference type="ARBA" id="ARBA00022932"/>
    </source>
</evidence>
<evidence type="ECO:0000256" key="6">
    <source>
        <dbReference type="ARBA" id="ARBA00022722"/>
    </source>
</evidence>
<feature type="region of interest" description="Disordered" evidence="23">
    <location>
        <begin position="481"/>
        <end position="517"/>
    </location>
</feature>
<dbReference type="CDD" id="cd04863">
    <property type="entry name" value="MtLigD_Pol_like"/>
    <property type="match status" value="1"/>
</dbReference>
<dbReference type="Gene3D" id="3.30.1490.70">
    <property type="match status" value="1"/>
</dbReference>
<evidence type="ECO:0000256" key="3">
    <source>
        <dbReference type="ARBA" id="ARBA00022598"/>
    </source>
</evidence>
<evidence type="ECO:0000256" key="23">
    <source>
        <dbReference type="SAM" id="MobiDB-lite"/>
    </source>
</evidence>
<evidence type="ECO:0000256" key="15">
    <source>
        <dbReference type="ARBA" id="ARBA00023172"/>
    </source>
</evidence>
<evidence type="ECO:0000256" key="8">
    <source>
        <dbReference type="ARBA" id="ARBA00022741"/>
    </source>
</evidence>
<keyword evidence="9" id="KW-0227">DNA damage</keyword>
<keyword evidence="10" id="KW-0378">Hydrolase</keyword>
<reference evidence="25 26" key="1">
    <citation type="submission" date="2023-07" db="EMBL/GenBank/DDBJ databases">
        <title>Protaetiibacter sp. nov WY-16 isolated from soil.</title>
        <authorList>
            <person name="Liu B."/>
            <person name="Wan Y."/>
        </authorList>
    </citation>
    <scope>NUCLEOTIDE SEQUENCE [LARGE SCALE GENOMIC DNA]</scope>
    <source>
        <strain evidence="25 26">WY-16</strain>
    </source>
</reference>
<feature type="domain" description="ATP-dependent DNA ligase family profile" evidence="24">
    <location>
        <begin position="610"/>
        <end position="733"/>
    </location>
</feature>
<evidence type="ECO:0000256" key="18">
    <source>
        <dbReference type="ARBA" id="ARBA00023268"/>
    </source>
</evidence>
<dbReference type="SUPFAM" id="SSF50249">
    <property type="entry name" value="Nucleic acid-binding proteins"/>
    <property type="match status" value="1"/>
</dbReference>
<evidence type="ECO:0000256" key="11">
    <source>
        <dbReference type="ARBA" id="ARBA00022839"/>
    </source>
</evidence>
<dbReference type="Gene3D" id="3.90.920.10">
    <property type="entry name" value="DNA primase, PRIM domain"/>
    <property type="match status" value="1"/>
</dbReference>
<dbReference type="RefSeq" id="WP_305002056.1">
    <property type="nucleotide sequence ID" value="NZ_JAUQUB010000001.1"/>
</dbReference>
<dbReference type="EMBL" id="JAUQUB010000001">
    <property type="protein sequence ID" value="MDO7881649.1"/>
    <property type="molecule type" value="Genomic_DNA"/>
</dbReference>
<dbReference type="SUPFAM" id="SSF56091">
    <property type="entry name" value="DNA ligase/mRNA capping enzyme, catalytic domain"/>
    <property type="match status" value="1"/>
</dbReference>
<evidence type="ECO:0000256" key="19">
    <source>
        <dbReference type="ARBA" id="ARBA00029943"/>
    </source>
</evidence>
<keyword evidence="8" id="KW-0547">Nucleotide-binding</keyword>
<name>A0ABT9BM21_9MICO</name>
<dbReference type="InterPro" id="IPR012340">
    <property type="entry name" value="NA-bd_OB-fold"/>
</dbReference>
<dbReference type="PROSITE" id="PS50160">
    <property type="entry name" value="DNA_LIGASE_A3"/>
    <property type="match status" value="1"/>
</dbReference>
<comment type="similarity">
    <text evidence="21">In the C-terminal section; belongs to the ATP-dependent DNA ligase family.</text>
</comment>
<keyword evidence="15" id="KW-0233">DNA recombination</keyword>
<dbReference type="InterPro" id="IPR014145">
    <property type="entry name" value="LigD_pol_dom"/>
</dbReference>
<dbReference type="Pfam" id="PF13298">
    <property type="entry name" value="LigD_N"/>
    <property type="match status" value="1"/>
</dbReference>
<dbReference type="Gene3D" id="2.40.50.140">
    <property type="entry name" value="Nucleic acid-binding proteins"/>
    <property type="match status" value="1"/>
</dbReference>
<evidence type="ECO:0000256" key="9">
    <source>
        <dbReference type="ARBA" id="ARBA00022763"/>
    </source>
</evidence>
<sequence length="826" mass="90905">MAAAAGDDQVVTIDGHRLKLTSLNKVLYPETGTTKADVLDYYARVAEPLIRHAANRPVTRKRWVNGVGTADDPGEMFFQKNLDDRSTPQWVLRRDIQHSDHVNSYPLVNDLATLTWFGQIAALELHVPQWQFGRTGVRKNPDRLVLDLDPGPGAGLPECAEVARLARRILKDMGLDPFPVTSGSKGIHLYAALDGKQTSDQVSDVAHELARALEADHPDLIVSDMKKTLREGKVLVDWSQNNGSKTTIAPYSLRGRAHPMVAAPRTWKELESPTLAHLDYREVIRRVEKKGDLLADLTAGHLASLEPTPERMAGFIAAGGPDDRLATYRSMRDGDKTPEPVPAEAPPTSSGNSFVIQEHHATRLHWDFRLEHDGVLVSWALPKGVPTDPGKNHLAVQTEDHPLAYGAFEGVIPAGQYGAGEVTIWDRGTYDLEKWRDGKEVIATLHGEKHGSHRYALIQTGGRDGDENNWLIHLMKPVDEQPPRHARADSRRKVIGGTRPPRAASERSLSPMLASPGTLGELGDTDEWAFEMKWDGVRTIAEVRDGTVRLWSRNGVDVTATYPELQALPGMLRTDAVLDGEVIALNAAGRPDFGVLQKRMKLAKPKDVEPAMATTPVQFMVFDLLELDGESLVQRPWSERRERLEAALSPGGAIQLPPVFDGDARAAVATSRQLGLEGVMAKRRASAYLAGKRASSWIKIKHHLSQEVVIGGWRPGSGTRAHQVGSLLMGVPGTDGLEYVGRVGTGFSDRMLAELGTRLRRLERKTSPFVEVPGPDASDAHWVTPSIVGEVEFSEWTPTGKLRHPSWRGLRPDKDPEDVHRESELG</sequence>
<feature type="compositionally biased region" description="Basic and acidic residues" evidence="23">
    <location>
        <begin position="810"/>
        <end position="826"/>
    </location>
</feature>
<keyword evidence="4" id="KW-0808">Transferase</keyword>
<organism evidence="25 26">
    <name type="scientific">Antiquaquibacter soli</name>
    <dbReference type="NCBI Taxonomy" id="3064523"/>
    <lineage>
        <taxon>Bacteria</taxon>
        <taxon>Bacillati</taxon>
        <taxon>Actinomycetota</taxon>
        <taxon>Actinomycetes</taxon>
        <taxon>Micrococcales</taxon>
        <taxon>Microbacteriaceae</taxon>
        <taxon>Antiquaquibacter</taxon>
    </lineage>
</organism>
<evidence type="ECO:0000256" key="16">
    <source>
        <dbReference type="ARBA" id="ARBA00023204"/>
    </source>
</evidence>
<comment type="cofactor">
    <cofactor evidence="1">
        <name>Mn(2+)</name>
        <dbReference type="ChEBI" id="CHEBI:29035"/>
    </cofactor>
</comment>
<dbReference type="CDD" id="cd07971">
    <property type="entry name" value="OBF_DNA_ligase_LigD"/>
    <property type="match status" value="1"/>
</dbReference>
<evidence type="ECO:0000313" key="26">
    <source>
        <dbReference type="Proteomes" id="UP001241072"/>
    </source>
</evidence>
<evidence type="ECO:0000256" key="5">
    <source>
        <dbReference type="ARBA" id="ARBA00022695"/>
    </source>
</evidence>
<protein>
    <recommendedName>
        <fullName evidence="2">DNA ligase (ATP)</fullName>
        <ecNumber evidence="2">6.5.1.1</ecNumber>
    </recommendedName>
    <alternativeName>
        <fullName evidence="19">NHEJ DNA polymerase</fullName>
    </alternativeName>
</protein>
<dbReference type="Proteomes" id="UP001241072">
    <property type="component" value="Unassembled WGS sequence"/>
</dbReference>
<dbReference type="InterPro" id="IPR052171">
    <property type="entry name" value="NHEJ_LigD"/>
</dbReference>
<keyword evidence="26" id="KW-1185">Reference proteome</keyword>
<comment type="catalytic activity">
    <reaction evidence="20">
        <text>ATP + (deoxyribonucleotide)n-3'-hydroxyl + 5'-phospho-(deoxyribonucleotide)m = (deoxyribonucleotide)n+m + AMP + diphosphate.</text>
        <dbReference type="EC" id="6.5.1.1"/>
    </reaction>
</comment>
<gene>
    <name evidence="25" type="ORF">Q5716_05335</name>
</gene>
<evidence type="ECO:0000256" key="20">
    <source>
        <dbReference type="ARBA" id="ARBA00034003"/>
    </source>
</evidence>
<keyword evidence="7" id="KW-0479">Metal-binding</keyword>